<dbReference type="InterPro" id="IPR018060">
    <property type="entry name" value="HTH_AraC"/>
</dbReference>
<feature type="domain" description="HTH araC/xylS-type" evidence="4">
    <location>
        <begin position="240"/>
        <end position="338"/>
    </location>
</feature>
<accession>A0ABS5VVH7</accession>
<proteinExistence type="predicted"/>
<organism evidence="5 6">
    <name type="scientific">Chryseosolibacter indicus</name>
    <dbReference type="NCBI Taxonomy" id="2782351"/>
    <lineage>
        <taxon>Bacteria</taxon>
        <taxon>Pseudomonadati</taxon>
        <taxon>Bacteroidota</taxon>
        <taxon>Cytophagia</taxon>
        <taxon>Cytophagales</taxon>
        <taxon>Chryseotaleaceae</taxon>
        <taxon>Chryseosolibacter</taxon>
    </lineage>
</organism>
<dbReference type="RefSeq" id="WP_254155010.1">
    <property type="nucleotide sequence ID" value="NZ_JAHESD010000045.1"/>
</dbReference>
<dbReference type="PANTHER" id="PTHR47894:SF1">
    <property type="entry name" value="HTH-TYPE TRANSCRIPTIONAL REGULATOR VQSM"/>
    <property type="match status" value="1"/>
</dbReference>
<dbReference type="SMART" id="SM00342">
    <property type="entry name" value="HTH_ARAC"/>
    <property type="match status" value="1"/>
</dbReference>
<dbReference type="Proteomes" id="UP000772618">
    <property type="component" value="Unassembled WGS sequence"/>
</dbReference>
<evidence type="ECO:0000256" key="1">
    <source>
        <dbReference type="ARBA" id="ARBA00023015"/>
    </source>
</evidence>
<name>A0ABS5VVH7_9BACT</name>
<dbReference type="PROSITE" id="PS01124">
    <property type="entry name" value="HTH_ARAC_FAMILY_2"/>
    <property type="match status" value="1"/>
</dbReference>
<dbReference type="InterPro" id="IPR009057">
    <property type="entry name" value="Homeodomain-like_sf"/>
</dbReference>
<dbReference type="Pfam" id="PF12625">
    <property type="entry name" value="Arabinose_bd"/>
    <property type="match status" value="1"/>
</dbReference>
<reference evidence="5 6" key="1">
    <citation type="submission" date="2021-05" db="EMBL/GenBank/DDBJ databases">
        <title>A Polyphasic approach of four new species of the genus Ohtaekwangia: Ohtaekwangia histidinii sp. nov., Ohtaekwangia cretensis sp. nov., Ohtaekwangia indiensis sp. nov., Ohtaekwangia reichenbachii sp. nov. from diverse environment.</title>
        <authorList>
            <person name="Octaviana S."/>
        </authorList>
    </citation>
    <scope>NUCLEOTIDE SEQUENCE [LARGE SCALE GENOMIC DNA]</scope>
    <source>
        <strain evidence="5 6">PWU20</strain>
    </source>
</reference>
<comment type="caution">
    <text evidence="5">The sequence shown here is derived from an EMBL/GenBank/DDBJ whole genome shotgun (WGS) entry which is preliminary data.</text>
</comment>
<gene>
    <name evidence="5" type="ORF">KK060_17300</name>
</gene>
<dbReference type="SUPFAM" id="SSF46689">
    <property type="entry name" value="Homeodomain-like"/>
    <property type="match status" value="1"/>
</dbReference>
<dbReference type="Gene3D" id="1.10.10.60">
    <property type="entry name" value="Homeodomain-like"/>
    <property type="match status" value="1"/>
</dbReference>
<dbReference type="PRINTS" id="PR00032">
    <property type="entry name" value="HTHARAC"/>
</dbReference>
<keyword evidence="2" id="KW-0238">DNA-binding</keyword>
<keyword evidence="3" id="KW-0804">Transcription</keyword>
<keyword evidence="1" id="KW-0805">Transcription regulation</keyword>
<dbReference type="InterPro" id="IPR032687">
    <property type="entry name" value="AraC-type_N"/>
</dbReference>
<dbReference type="EMBL" id="JAHESD010000045">
    <property type="protein sequence ID" value="MBT1705053.1"/>
    <property type="molecule type" value="Genomic_DNA"/>
</dbReference>
<protein>
    <submittedName>
        <fullName evidence="5">AraC family transcriptional regulator</fullName>
    </submittedName>
</protein>
<keyword evidence="6" id="KW-1185">Reference proteome</keyword>
<evidence type="ECO:0000256" key="2">
    <source>
        <dbReference type="ARBA" id="ARBA00023125"/>
    </source>
</evidence>
<evidence type="ECO:0000256" key="3">
    <source>
        <dbReference type="ARBA" id="ARBA00023163"/>
    </source>
</evidence>
<dbReference type="InterPro" id="IPR020449">
    <property type="entry name" value="Tscrpt_reg_AraC-type_HTH"/>
</dbReference>
<dbReference type="PANTHER" id="PTHR47894">
    <property type="entry name" value="HTH-TYPE TRANSCRIPTIONAL REGULATOR GADX"/>
    <property type="match status" value="1"/>
</dbReference>
<sequence length="339" mass="38274">MKISFMEGFQKKLILALLAYGTTRNVNPKRLCDLSGIKYAMLTQPPSKPIGAAEINSLWKNVSYLTNDPLFGLHFGESMQLAALGVVGQIVQTSATVGEALTNACSLTRLVTGIFSMKIIHNEDTFNILIIADESKEKFASTYRHMADYLTVFVVHELNGLLLEKIHPISVKFPYTIANETEYIRIFQCPISPNASEHTIEFPKGVYDQHILSADYELQNYLLQKISVLMKNSEATTLQTRIYNHLLSNTYLHTLSLEDVAANFNLSARTLQRKLKEEGVSYMAIVEDVRKTLAINYIDSRKYTIKDIAHILGYNEQSAFLRAFKRWTGTTPKAYTANN</sequence>
<evidence type="ECO:0000259" key="4">
    <source>
        <dbReference type="PROSITE" id="PS01124"/>
    </source>
</evidence>
<dbReference type="Pfam" id="PF12833">
    <property type="entry name" value="HTH_18"/>
    <property type="match status" value="1"/>
</dbReference>
<evidence type="ECO:0000313" key="6">
    <source>
        <dbReference type="Proteomes" id="UP000772618"/>
    </source>
</evidence>
<evidence type="ECO:0000313" key="5">
    <source>
        <dbReference type="EMBL" id="MBT1705053.1"/>
    </source>
</evidence>